<dbReference type="EMBL" id="JAGKSB010000009">
    <property type="protein sequence ID" value="MBP3943710.1"/>
    <property type="molecule type" value="Genomic_DNA"/>
</dbReference>
<dbReference type="InterPro" id="IPR013783">
    <property type="entry name" value="Ig-like_fold"/>
</dbReference>
<dbReference type="SMART" id="SM00710">
    <property type="entry name" value="PbH1"/>
    <property type="match status" value="5"/>
</dbReference>
<dbReference type="AlphaFoldDB" id="A0A8T4H9D1"/>
<gene>
    <name evidence="1" type="ORF">J5U18_09065</name>
</gene>
<comment type="caution">
    <text evidence="1">The sequence shown here is derived from an EMBL/GenBank/DDBJ whole genome shotgun (WGS) entry which is preliminary data.</text>
</comment>
<name>A0A8T4H9D1_9SPHI</name>
<reference evidence="1" key="1">
    <citation type="submission" date="2021-03" db="EMBL/GenBank/DDBJ databases">
        <authorList>
            <person name="Lu T."/>
            <person name="Wang Q."/>
            <person name="Han X."/>
        </authorList>
    </citation>
    <scope>NUCLEOTIDE SEQUENCE</scope>
    <source>
        <strain evidence="1">WQ 2009</strain>
    </source>
</reference>
<dbReference type="Gene3D" id="2.60.40.10">
    <property type="entry name" value="Immunoglobulins"/>
    <property type="match status" value="1"/>
</dbReference>
<evidence type="ECO:0008006" key="3">
    <source>
        <dbReference type="Google" id="ProtNLM"/>
    </source>
</evidence>
<dbReference type="RefSeq" id="WP_353547211.1">
    <property type="nucleotide sequence ID" value="NZ_JAGKSB010000009.1"/>
</dbReference>
<dbReference type="CDD" id="cd14948">
    <property type="entry name" value="BACON"/>
    <property type="match status" value="1"/>
</dbReference>
<evidence type="ECO:0000313" key="1">
    <source>
        <dbReference type="EMBL" id="MBP3943710.1"/>
    </source>
</evidence>
<dbReference type="PROSITE" id="PS51257">
    <property type="entry name" value="PROKAR_LIPOPROTEIN"/>
    <property type="match status" value="1"/>
</dbReference>
<dbReference type="InterPro" id="IPR006626">
    <property type="entry name" value="PbH1"/>
</dbReference>
<dbReference type="InterPro" id="IPR012334">
    <property type="entry name" value="Pectin_lyas_fold"/>
</dbReference>
<evidence type="ECO:0000313" key="2">
    <source>
        <dbReference type="Proteomes" id="UP000679691"/>
    </source>
</evidence>
<dbReference type="InterPro" id="IPR011050">
    <property type="entry name" value="Pectin_lyase_fold/virulence"/>
</dbReference>
<protein>
    <recommendedName>
        <fullName evidence="3">BACON domain-containing protein</fullName>
    </recommendedName>
</protein>
<organism evidence="1 2">
    <name type="scientific">Rhinopithecimicrobium faecis</name>
    <dbReference type="NCBI Taxonomy" id="2820698"/>
    <lineage>
        <taxon>Bacteria</taxon>
        <taxon>Pseudomonadati</taxon>
        <taxon>Bacteroidota</taxon>
        <taxon>Sphingobacteriia</taxon>
        <taxon>Sphingobacteriales</taxon>
        <taxon>Sphingobacteriaceae</taxon>
        <taxon>Rhinopithecimicrobium</taxon>
    </lineage>
</organism>
<sequence length="563" mass="59477">MKTINYLFLALVAVLSFGSCKKDKESFEEKLLVGTEFLEVSSKSETYNFDVLSNLQIQVEADANWIQLDTIAYDKGKHKVRFSVHKNEDDERTGTIYVRLGTSQEREVLVVQESGKVPVFYVKEDGKGDGKSWSSATDLTNALEKATTNSIIYIAAGTYSPTKTIRNGDQTEESDKTIEISKNITLLGGFDKNAQVGAKPNAKLYKTIFDGTLASGKSAFHTVVISAPYDAEASVTLEGITITGGNATDRSTNTTINGVKYSRGQGGGLLVANAVVNLRKVAIINNRTSTDKGTAGYAAGVYAFAGAKLHLEEVNIDNNSGVNNGGGIWLSEASMTAHSSTFNNNSAKGTAGGVHGYPNAMITLYNCEVLGNSNTSYGAGVYMRDNSTVILVNCFLTGNKSTSANGGGAVMLYDASNAHIISSTIINNEVVGPGGGVYRRSKSNNLSIYNSIISGNKQASSSADVDAHADNASIVPTIKNSVINIAVFGDQGTTIVGQSFVPALMLNADFLPIGPGNPAHNYGLDGAALQSLGGTFNPGLHDAVKADFSGVVRATKHMGYKIN</sequence>
<dbReference type="Proteomes" id="UP000679691">
    <property type="component" value="Unassembled WGS sequence"/>
</dbReference>
<dbReference type="Gene3D" id="2.160.20.10">
    <property type="entry name" value="Single-stranded right-handed beta-helix, Pectin lyase-like"/>
    <property type="match status" value="1"/>
</dbReference>
<proteinExistence type="predicted"/>
<accession>A0A8T4H9D1</accession>
<keyword evidence="2" id="KW-1185">Reference proteome</keyword>
<dbReference type="InterPro" id="IPR024361">
    <property type="entry name" value="BACON"/>
</dbReference>
<dbReference type="SUPFAM" id="SSF51126">
    <property type="entry name" value="Pectin lyase-like"/>
    <property type="match status" value="1"/>
</dbReference>